<proteinExistence type="predicted"/>
<feature type="repeat" description="ANK" evidence="1">
    <location>
        <begin position="346"/>
        <end position="368"/>
    </location>
</feature>
<evidence type="ECO:0000256" key="1">
    <source>
        <dbReference type="PROSITE-ProRule" id="PRU00023"/>
    </source>
</evidence>
<reference evidence="2" key="1">
    <citation type="submission" date="2016-10" db="EMBL/GenBank/DDBJ databases">
        <authorList>
            <person name="Benchimol M."/>
            <person name="Almeida L.G."/>
            <person name="Vasconcelos A.T."/>
            <person name="Perreira-Neves A."/>
            <person name="Rosa I.A."/>
            <person name="Tasca T."/>
            <person name="Bogo M.R."/>
            <person name="de Souza W."/>
        </authorList>
    </citation>
    <scope>NUCLEOTIDE SEQUENCE [LARGE SCALE GENOMIC DNA]</scope>
    <source>
        <strain evidence="2">K</strain>
    </source>
</reference>
<dbReference type="RefSeq" id="XP_068355975.1">
    <property type="nucleotide sequence ID" value="XM_068507045.1"/>
</dbReference>
<dbReference type="OrthoDB" id="285735at2759"/>
<sequence>MSIETETLDYSQKLEILRSKMIPYIELQELLLNIDEFSIDSTIDFIYENHLTDTKTTLNEVLQSLNMVVRARPNSLQHYLAVFMNLKDEIKPLFTSNELWKIFENHRNVLLTLYEDNCIDIETIKKKCYKDREYLQFFFVEIKENDVNYFNERIRYLGIEDCFINIDPIEFMENRKIGHCEWEVADLIRRDDYEELQVYMSQMNIDYDTQIHPTVFESDQVINSRFTPLPTLIEYAAFFCSMNTFKYLWMNMLSMPENLPKYAIAGGSYEAIHLCEEKKKKLKFDEECISTAIEYHHEEIVDYLHDSTGIEFTVWLLQRSIKCFNLEATFKILEANSTLAAARDVYGMTALHFACEFGHLEIAKFLIELHKSDINAKNWRIRKKFYWVWFFVL</sequence>
<dbReference type="InterPro" id="IPR036770">
    <property type="entry name" value="Ankyrin_rpt-contain_sf"/>
</dbReference>
<dbReference type="InterPro" id="IPR002110">
    <property type="entry name" value="Ankyrin_rpt"/>
</dbReference>
<dbReference type="Proteomes" id="UP000179807">
    <property type="component" value="Unassembled WGS sequence"/>
</dbReference>
<organism evidence="2 3">
    <name type="scientific">Tritrichomonas foetus</name>
    <dbReference type="NCBI Taxonomy" id="1144522"/>
    <lineage>
        <taxon>Eukaryota</taxon>
        <taxon>Metamonada</taxon>
        <taxon>Parabasalia</taxon>
        <taxon>Tritrichomonadida</taxon>
        <taxon>Tritrichomonadidae</taxon>
        <taxon>Tritrichomonas</taxon>
    </lineage>
</organism>
<dbReference type="Gene3D" id="1.25.40.20">
    <property type="entry name" value="Ankyrin repeat-containing domain"/>
    <property type="match status" value="1"/>
</dbReference>
<dbReference type="Pfam" id="PF12796">
    <property type="entry name" value="Ank_2"/>
    <property type="match status" value="1"/>
</dbReference>
<keyword evidence="1" id="KW-0040">ANK repeat</keyword>
<dbReference type="SMART" id="SM00248">
    <property type="entry name" value="ANK"/>
    <property type="match status" value="2"/>
</dbReference>
<dbReference type="PROSITE" id="PS50088">
    <property type="entry name" value="ANK_REPEAT"/>
    <property type="match status" value="1"/>
</dbReference>
<evidence type="ECO:0000313" key="2">
    <source>
        <dbReference type="EMBL" id="OHT02839.1"/>
    </source>
</evidence>
<name>A0A1J4JUK7_9EUKA</name>
<dbReference type="VEuPathDB" id="TrichDB:TRFO_29908"/>
<comment type="caution">
    <text evidence="2">The sequence shown here is derived from an EMBL/GenBank/DDBJ whole genome shotgun (WGS) entry which is preliminary data.</text>
</comment>
<dbReference type="PANTHER" id="PTHR24159">
    <property type="match status" value="1"/>
</dbReference>
<dbReference type="AlphaFoldDB" id="A0A1J4JUK7"/>
<accession>A0A1J4JUK7</accession>
<dbReference type="EMBL" id="MLAK01000850">
    <property type="protein sequence ID" value="OHT02839.1"/>
    <property type="molecule type" value="Genomic_DNA"/>
</dbReference>
<protein>
    <submittedName>
        <fullName evidence="2">Uncharacterized protein</fullName>
    </submittedName>
</protein>
<evidence type="ECO:0000313" key="3">
    <source>
        <dbReference type="Proteomes" id="UP000179807"/>
    </source>
</evidence>
<gene>
    <name evidence="2" type="ORF">TRFO_29908</name>
</gene>
<keyword evidence="3" id="KW-1185">Reference proteome</keyword>
<dbReference type="GeneID" id="94841749"/>
<dbReference type="PANTHER" id="PTHR24159:SF5">
    <property type="entry name" value="ANK_REP_REGION DOMAIN-CONTAINING PROTEIN"/>
    <property type="match status" value="1"/>
</dbReference>
<dbReference type="PROSITE" id="PS50297">
    <property type="entry name" value="ANK_REP_REGION"/>
    <property type="match status" value="1"/>
</dbReference>
<dbReference type="SUPFAM" id="SSF48403">
    <property type="entry name" value="Ankyrin repeat"/>
    <property type="match status" value="1"/>
</dbReference>